<dbReference type="RefSeq" id="WP_148309796.1">
    <property type="nucleotide sequence ID" value="NZ_BAAABQ010000009.1"/>
</dbReference>
<evidence type="ECO:0000313" key="2">
    <source>
        <dbReference type="Proteomes" id="UP000517916"/>
    </source>
</evidence>
<name>A0ABR6BGV3_9PSEU</name>
<protein>
    <recommendedName>
        <fullName evidence="3">XRE family transcriptional regulator</fullName>
    </recommendedName>
</protein>
<comment type="caution">
    <text evidence="1">The sequence shown here is derived from an EMBL/GenBank/DDBJ whole genome shotgun (WGS) entry which is preliminary data.</text>
</comment>
<sequence>MSSAFVLSLPVSDRDRVFLDQRLAEREELAVALAYGPFHRALDLSVRASGLTLERLHAKLSDQGVAVSIATLSYWRRGLSRPQRWVSMRAVQALERVLDLEPNALIGLLRSGAAPAQQVSALAGAGDRAARRLIGPLEGQLQPISVRQRCTVDASGVVRSVTSTTVCQAQQAGVDRTAVVLARGDGLRAVRWSSPTQRIGRVLRDDATGALAVELLLDRPLSRGQTCMVDYEVGFDSTGPTEPSWGISLRAHCREYCLSVRFTGETPPAVVRRTWLSAPGGSPVDVTDLPVDRASGIAHFIDFDLAPGGYGIRWEVG</sequence>
<keyword evidence="2" id="KW-1185">Reference proteome</keyword>
<reference evidence="1 2" key="1">
    <citation type="submission" date="2020-08" db="EMBL/GenBank/DDBJ databases">
        <title>Genomic Encyclopedia of Archaeal and Bacterial Type Strains, Phase II (KMG-II): from individual species to whole genera.</title>
        <authorList>
            <person name="Goeker M."/>
        </authorList>
    </citation>
    <scope>NUCLEOTIDE SEQUENCE [LARGE SCALE GENOMIC DNA]</scope>
    <source>
        <strain evidence="1 2">DSM 43850</strain>
    </source>
</reference>
<dbReference type="EMBL" id="JACJID010000002">
    <property type="protein sequence ID" value="MBA8926112.1"/>
    <property type="molecule type" value="Genomic_DNA"/>
</dbReference>
<evidence type="ECO:0000313" key="1">
    <source>
        <dbReference type="EMBL" id="MBA8926112.1"/>
    </source>
</evidence>
<accession>A0ABR6BGV3</accession>
<organism evidence="1 2">
    <name type="scientific">Kutzneria viridogrisea</name>
    <dbReference type="NCBI Taxonomy" id="47990"/>
    <lineage>
        <taxon>Bacteria</taxon>
        <taxon>Bacillati</taxon>
        <taxon>Actinomycetota</taxon>
        <taxon>Actinomycetes</taxon>
        <taxon>Pseudonocardiales</taxon>
        <taxon>Pseudonocardiaceae</taxon>
        <taxon>Kutzneria</taxon>
    </lineage>
</organism>
<proteinExistence type="predicted"/>
<dbReference type="Proteomes" id="UP000517916">
    <property type="component" value="Unassembled WGS sequence"/>
</dbReference>
<gene>
    <name evidence="1" type="ORF">BC739_003311</name>
</gene>
<evidence type="ECO:0008006" key="3">
    <source>
        <dbReference type="Google" id="ProtNLM"/>
    </source>
</evidence>